<dbReference type="AlphaFoldDB" id="A0A7G9GZB5"/>
<dbReference type="Pfam" id="PF25989">
    <property type="entry name" value="YknX_C"/>
    <property type="match status" value="1"/>
</dbReference>
<dbReference type="InterPro" id="IPR006143">
    <property type="entry name" value="RND_pump_MFP"/>
</dbReference>
<protein>
    <submittedName>
        <fullName evidence="4">Efflux RND transporter periplasmic adaptor subunit</fullName>
    </submittedName>
</protein>
<comment type="similarity">
    <text evidence="1">Belongs to the membrane fusion protein (MFP) (TC 8.A.1) family.</text>
</comment>
<evidence type="ECO:0000313" key="5">
    <source>
        <dbReference type="Proteomes" id="UP000515913"/>
    </source>
</evidence>
<keyword evidence="5" id="KW-1185">Reference proteome</keyword>
<dbReference type="GO" id="GO:0015562">
    <property type="term" value="F:efflux transmembrane transporter activity"/>
    <property type="evidence" value="ECO:0007669"/>
    <property type="project" value="InterPro"/>
</dbReference>
<proteinExistence type="inferred from homology"/>
<dbReference type="PROSITE" id="PS51257">
    <property type="entry name" value="PROKAR_LIPOPROTEIN"/>
    <property type="match status" value="1"/>
</dbReference>
<dbReference type="PANTHER" id="PTHR30469">
    <property type="entry name" value="MULTIDRUG RESISTANCE PROTEIN MDTA"/>
    <property type="match status" value="1"/>
</dbReference>
<feature type="domain" description="CusB-like beta-barrel" evidence="2">
    <location>
        <begin position="215"/>
        <end position="275"/>
    </location>
</feature>
<sequence length="358" mass="40227">MKKAKYLVFILLLILAAGCGKKKETKQVEEKVKYVVTKPLEYREMNQVFRSDAVLEPQAKVDHKTEKGGTIQKILKKNGDKVNKGDLVMILTDGPTESAYFTAKADYASTKSAMEIAKNNYEKFKKLYDRQLVSYLEYVNYENNYINAKGAFETAQAKYESAKKDYEKLRRKADISGVVGNLFGKVGNKVEASDTLFTVIDDSKMETYVGFPAEWLNQIKVGQEVEVEIPDINKNYKGKIVEINPIAQADTKKFMIKVAVDNKDNAIKDGMYSYLVVPAGKTNALAIDDEAVFVRNLLSYVYKVEDGVAKRIEVKQGATNLPYTQISSPKLKEGDRIVVKGVFGLEEGEKVKENTVIK</sequence>
<dbReference type="Gene3D" id="2.40.420.20">
    <property type="match status" value="1"/>
</dbReference>
<evidence type="ECO:0000313" key="4">
    <source>
        <dbReference type="EMBL" id="QNM16147.1"/>
    </source>
</evidence>
<dbReference type="KEGG" id="fho:H9Q81_04880"/>
<dbReference type="InterPro" id="IPR058792">
    <property type="entry name" value="Beta-barrel_RND_2"/>
</dbReference>
<dbReference type="Proteomes" id="UP000515913">
    <property type="component" value="Chromosome"/>
</dbReference>
<evidence type="ECO:0000256" key="1">
    <source>
        <dbReference type="ARBA" id="ARBA00009477"/>
    </source>
</evidence>
<dbReference type="SUPFAM" id="SSF111369">
    <property type="entry name" value="HlyD-like secretion proteins"/>
    <property type="match status" value="1"/>
</dbReference>
<evidence type="ECO:0000259" key="3">
    <source>
        <dbReference type="Pfam" id="PF25989"/>
    </source>
</evidence>
<dbReference type="EMBL" id="CP060637">
    <property type="protein sequence ID" value="QNM16147.1"/>
    <property type="molecule type" value="Genomic_DNA"/>
</dbReference>
<accession>A0A7G9GZB5</accession>
<dbReference type="Gene3D" id="2.40.30.170">
    <property type="match status" value="1"/>
</dbReference>
<name>A0A7G9GZB5_9FUSO</name>
<gene>
    <name evidence="4" type="ORF">H9Q81_04880</name>
</gene>
<dbReference type="Gene3D" id="1.10.287.470">
    <property type="entry name" value="Helix hairpin bin"/>
    <property type="match status" value="1"/>
</dbReference>
<evidence type="ECO:0000259" key="2">
    <source>
        <dbReference type="Pfam" id="PF25954"/>
    </source>
</evidence>
<dbReference type="InterPro" id="IPR058637">
    <property type="entry name" value="YknX-like_C"/>
</dbReference>
<feature type="domain" description="YknX-like C-terminal permuted SH3-like" evidence="3">
    <location>
        <begin position="285"/>
        <end position="352"/>
    </location>
</feature>
<dbReference type="Gene3D" id="2.40.50.100">
    <property type="match status" value="1"/>
</dbReference>
<dbReference type="NCBIfam" id="TIGR01730">
    <property type="entry name" value="RND_mfp"/>
    <property type="match status" value="1"/>
</dbReference>
<dbReference type="PANTHER" id="PTHR30469:SF33">
    <property type="entry name" value="SLR1207 PROTEIN"/>
    <property type="match status" value="1"/>
</dbReference>
<dbReference type="RefSeq" id="WP_101473886.1">
    <property type="nucleotide sequence ID" value="NZ_CP060637.1"/>
</dbReference>
<organism evidence="4 5">
    <name type="scientific">Fusobacterium hominis</name>
    <dbReference type="NCBI Taxonomy" id="2764326"/>
    <lineage>
        <taxon>Bacteria</taxon>
        <taxon>Fusobacteriati</taxon>
        <taxon>Fusobacteriota</taxon>
        <taxon>Fusobacteriia</taxon>
        <taxon>Fusobacteriales</taxon>
        <taxon>Fusobacteriaceae</taxon>
        <taxon>Fusobacterium</taxon>
    </lineage>
</organism>
<reference evidence="4 5" key="1">
    <citation type="submission" date="2020-08" db="EMBL/GenBank/DDBJ databases">
        <authorList>
            <person name="Liu C."/>
            <person name="Sun Q."/>
        </authorList>
    </citation>
    <scope>NUCLEOTIDE SEQUENCE [LARGE SCALE GENOMIC DNA]</scope>
    <source>
        <strain evidence="4 5">NSJ-57</strain>
    </source>
</reference>
<dbReference type="Pfam" id="PF25954">
    <property type="entry name" value="Beta-barrel_RND_2"/>
    <property type="match status" value="1"/>
</dbReference>
<dbReference type="GO" id="GO:1990281">
    <property type="term" value="C:efflux pump complex"/>
    <property type="evidence" value="ECO:0007669"/>
    <property type="project" value="TreeGrafter"/>
</dbReference>